<feature type="chain" id="PRO_5045755717" description="Outer membrane protein beta-barrel domain-containing protein" evidence="1">
    <location>
        <begin position="22"/>
        <end position="206"/>
    </location>
</feature>
<evidence type="ECO:0000313" key="2">
    <source>
        <dbReference type="EMBL" id="MBE0370658.1"/>
    </source>
</evidence>
<dbReference type="Proteomes" id="UP000615755">
    <property type="component" value="Unassembled WGS sequence"/>
</dbReference>
<evidence type="ECO:0008006" key="4">
    <source>
        <dbReference type="Google" id="ProtNLM"/>
    </source>
</evidence>
<accession>A0ABR9EI46</accession>
<name>A0ABR9EI46_9GAMM</name>
<dbReference type="RefSeq" id="WP_192509722.1">
    <property type="nucleotide sequence ID" value="NZ_AQGV01000015.1"/>
</dbReference>
<keyword evidence="3" id="KW-1185">Reference proteome</keyword>
<gene>
    <name evidence="2" type="ORF">PAUR_b0736</name>
</gene>
<reference evidence="2 3" key="1">
    <citation type="submission" date="2015-03" db="EMBL/GenBank/DDBJ databases">
        <title>Genome sequence of Pseudoalteromonas aurantia.</title>
        <authorList>
            <person name="Xie B.-B."/>
            <person name="Rong J.-C."/>
            <person name="Qin Q.-L."/>
            <person name="Zhang Y.-Z."/>
        </authorList>
    </citation>
    <scope>NUCLEOTIDE SEQUENCE [LARGE SCALE GENOMIC DNA]</scope>
    <source>
        <strain evidence="2 3">208</strain>
    </source>
</reference>
<proteinExistence type="predicted"/>
<feature type="signal peptide" evidence="1">
    <location>
        <begin position="1"/>
        <end position="21"/>
    </location>
</feature>
<keyword evidence="1" id="KW-0732">Signal</keyword>
<evidence type="ECO:0000256" key="1">
    <source>
        <dbReference type="SAM" id="SignalP"/>
    </source>
</evidence>
<dbReference type="EMBL" id="AQGV01000015">
    <property type="protein sequence ID" value="MBE0370658.1"/>
    <property type="molecule type" value="Genomic_DNA"/>
</dbReference>
<organism evidence="2 3">
    <name type="scientific">Pseudoalteromonas aurantia 208</name>
    <dbReference type="NCBI Taxonomy" id="1314867"/>
    <lineage>
        <taxon>Bacteria</taxon>
        <taxon>Pseudomonadati</taxon>
        <taxon>Pseudomonadota</taxon>
        <taxon>Gammaproteobacteria</taxon>
        <taxon>Alteromonadales</taxon>
        <taxon>Pseudoalteromonadaceae</taxon>
        <taxon>Pseudoalteromonas</taxon>
    </lineage>
</organism>
<evidence type="ECO:0000313" key="3">
    <source>
        <dbReference type="Proteomes" id="UP000615755"/>
    </source>
</evidence>
<sequence length="206" mass="23703">MKYFSITIFILLLAHSVKTQANDLDFYKYHIGLKTSYLSVNNKTNNPEQNLLLEDFGVSLGAFYSGQYESFGLFSAGIDFIYIEDKLPFSESVRNEFTGELSEKESSIFGKAIYVEAGVFTSFLYQNALQFGVLGGYQYNDLTRTILRCEQCTEQDLYQFENSTYVKPFIKYKFTARLSVQFAYSHYFNDMGFDDAISLQIALVKF</sequence>
<protein>
    <recommendedName>
        <fullName evidence="4">Outer membrane protein beta-barrel domain-containing protein</fullName>
    </recommendedName>
</protein>
<comment type="caution">
    <text evidence="2">The sequence shown here is derived from an EMBL/GenBank/DDBJ whole genome shotgun (WGS) entry which is preliminary data.</text>
</comment>